<dbReference type="InterPro" id="IPR051598">
    <property type="entry name" value="TSUP/Inactive_protease-like"/>
</dbReference>
<feature type="transmembrane region" description="Helical" evidence="5">
    <location>
        <begin position="157"/>
        <end position="174"/>
    </location>
</feature>
<evidence type="ECO:0000256" key="4">
    <source>
        <dbReference type="ARBA" id="ARBA00023136"/>
    </source>
</evidence>
<keyword evidence="7" id="KW-1185">Reference proteome</keyword>
<dbReference type="PANTHER" id="PTHR43701">
    <property type="entry name" value="MEMBRANE TRANSPORTER PROTEIN MJ0441-RELATED"/>
    <property type="match status" value="1"/>
</dbReference>
<comment type="similarity">
    <text evidence="5">Belongs to the 4-toluene sulfonate uptake permease (TSUP) (TC 2.A.102) family.</text>
</comment>
<organism evidence="6 7">
    <name type="scientific">Methanobrevibacter filiformis</name>
    <dbReference type="NCBI Taxonomy" id="55758"/>
    <lineage>
        <taxon>Archaea</taxon>
        <taxon>Methanobacteriati</taxon>
        <taxon>Methanobacteriota</taxon>
        <taxon>Methanomada group</taxon>
        <taxon>Methanobacteria</taxon>
        <taxon>Methanobacteriales</taxon>
        <taxon>Methanobacteriaceae</taxon>
        <taxon>Methanobrevibacter</taxon>
    </lineage>
</organism>
<feature type="transmembrane region" description="Helical" evidence="5">
    <location>
        <begin position="180"/>
        <end position="198"/>
    </location>
</feature>
<feature type="transmembrane region" description="Helical" evidence="5">
    <location>
        <begin position="42"/>
        <end position="64"/>
    </location>
</feature>
<dbReference type="AlphaFoldDB" id="A0A166F823"/>
<protein>
    <recommendedName>
        <fullName evidence="5">Probable membrane transporter protein</fullName>
    </recommendedName>
</protein>
<dbReference type="OrthoDB" id="82244at2157"/>
<dbReference type="Proteomes" id="UP000077066">
    <property type="component" value="Unassembled WGS sequence"/>
</dbReference>
<feature type="transmembrane region" description="Helical" evidence="5">
    <location>
        <begin position="272"/>
        <end position="294"/>
    </location>
</feature>
<evidence type="ECO:0000256" key="3">
    <source>
        <dbReference type="ARBA" id="ARBA00022989"/>
    </source>
</evidence>
<reference evidence="6 7" key="1">
    <citation type="submission" date="2016-04" db="EMBL/GenBank/DDBJ databases">
        <title>Genome sequence of Methanobrevibacter filiformis DSM 11501.</title>
        <authorList>
            <person name="Poehlein A."/>
            <person name="Seedorf H."/>
            <person name="Daniel R."/>
        </authorList>
    </citation>
    <scope>NUCLEOTIDE SEQUENCE [LARGE SCALE GENOMIC DNA]</scope>
    <source>
        <strain evidence="6 7">DSM 11501</strain>
    </source>
</reference>
<name>A0A166F823_9EURY</name>
<keyword evidence="2 5" id="KW-0812">Transmembrane</keyword>
<keyword evidence="4 5" id="KW-0472">Membrane</keyword>
<evidence type="ECO:0000313" key="7">
    <source>
        <dbReference type="Proteomes" id="UP000077066"/>
    </source>
</evidence>
<feature type="transmembrane region" description="Helical" evidence="5">
    <location>
        <begin position="236"/>
        <end position="260"/>
    </location>
</feature>
<dbReference type="InterPro" id="IPR002781">
    <property type="entry name" value="TM_pro_TauE-like"/>
</dbReference>
<evidence type="ECO:0000313" key="6">
    <source>
        <dbReference type="EMBL" id="KZX17414.1"/>
    </source>
</evidence>
<dbReference type="GO" id="GO:0005886">
    <property type="term" value="C:plasma membrane"/>
    <property type="evidence" value="ECO:0007669"/>
    <property type="project" value="UniProtKB-SubCell"/>
</dbReference>
<feature type="transmembrane region" description="Helical" evidence="5">
    <location>
        <begin position="105"/>
        <end position="123"/>
    </location>
</feature>
<dbReference type="RefSeq" id="WP_169805483.1">
    <property type="nucleotide sequence ID" value="NZ_LWMT01000024.1"/>
</dbReference>
<keyword evidence="3 5" id="KW-1133">Transmembrane helix</keyword>
<accession>A0A166F823</accession>
<comment type="caution">
    <text evidence="6">The sequence shown here is derived from an EMBL/GenBank/DDBJ whole genome shotgun (WGS) entry which is preliminary data.</text>
</comment>
<comment type="subcellular location">
    <subcellularLocation>
        <location evidence="5">Cell membrane</location>
        <topology evidence="5">Multi-pass membrane protein</topology>
    </subcellularLocation>
    <subcellularLocation>
        <location evidence="1">Membrane</location>
        <topology evidence="1">Multi-pass membrane protein</topology>
    </subcellularLocation>
</comment>
<dbReference type="PANTHER" id="PTHR43701:SF2">
    <property type="entry name" value="MEMBRANE TRANSPORTER PROTEIN YJNA-RELATED"/>
    <property type="match status" value="1"/>
</dbReference>
<evidence type="ECO:0000256" key="2">
    <source>
        <dbReference type="ARBA" id="ARBA00022692"/>
    </source>
</evidence>
<evidence type="ECO:0000256" key="1">
    <source>
        <dbReference type="ARBA" id="ARBA00004141"/>
    </source>
</evidence>
<gene>
    <name evidence="6" type="ORF">MBFIL_01920</name>
</gene>
<feature type="transmembrane region" description="Helical" evidence="5">
    <location>
        <begin position="76"/>
        <end position="99"/>
    </location>
</feature>
<feature type="transmembrane region" description="Helical" evidence="5">
    <location>
        <begin position="205"/>
        <end position="224"/>
    </location>
</feature>
<dbReference type="PATRIC" id="fig|55758.3.peg.214"/>
<keyword evidence="5" id="KW-1003">Cell membrane</keyword>
<proteinExistence type="inferred from homology"/>
<dbReference type="STRING" id="55758.MBFIL_01920"/>
<dbReference type="Pfam" id="PF01925">
    <property type="entry name" value="TauE"/>
    <property type="match status" value="1"/>
</dbReference>
<evidence type="ECO:0000256" key="5">
    <source>
        <dbReference type="RuleBase" id="RU363041"/>
    </source>
</evidence>
<sequence length="299" mass="32511">MFLILIGIFVGISSGLLGVGGGFLMVPLQFFLLSSIGIESDTALMISLGTSLAVIIPTSISSIYKHNKFSDYTNYSVKIGIILGIFGILGGFLGGLLSTHIQGDLIKTLLGFCLIGISLILISDKLYKNNADRSLNTFSINFNEFDINCNNFNNSNIYLMAFLGFLGVLGVLVGLSSGMFGIGGGLFIIPILIFIFKFSMKESTAISSIFISLTAIGSLIPYLLSNQVTNIPLVFGYVYLINFIVIAIFSIPFSQVGTILSNKINETPLRRIFAILMIYMGLRLLDFDIIQIIFNLIAI</sequence>
<dbReference type="EMBL" id="LWMT01000024">
    <property type="protein sequence ID" value="KZX17414.1"/>
    <property type="molecule type" value="Genomic_DNA"/>
</dbReference>